<feature type="compositionally biased region" description="Basic residues" evidence="1">
    <location>
        <begin position="18"/>
        <end position="30"/>
    </location>
</feature>
<feature type="compositionally biased region" description="Basic and acidic residues" evidence="1">
    <location>
        <begin position="52"/>
        <end position="70"/>
    </location>
</feature>
<accession>Q6YUW5</accession>
<gene>
    <name evidence="2" type="primary">OSJNBa0078N11.29</name>
</gene>
<evidence type="ECO:0000256" key="1">
    <source>
        <dbReference type="SAM" id="MobiDB-lite"/>
    </source>
</evidence>
<reference evidence="3" key="2">
    <citation type="journal article" date="2008" name="Nucleic Acids Res.">
        <title>The rice annotation project database (RAP-DB): 2008 update.</title>
        <authorList>
            <consortium name="The rice annotation project (RAP)"/>
        </authorList>
    </citation>
    <scope>GENOME REANNOTATION</scope>
    <source>
        <strain evidence="3">cv. Nipponbare</strain>
    </source>
</reference>
<organism evidence="2 3">
    <name type="scientific">Oryza sativa subsp. japonica</name>
    <name type="common">Rice</name>
    <dbReference type="NCBI Taxonomy" id="39947"/>
    <lineage>
        <taxon>Eukaryota</taxon>
        <taxon>Viridiplantae</taxon>
        <taxon>Streptophyta</taxon>
        <taxon>Embryophyta</taxon>
        <taxon>Tracheophyta</taxon>
        <taxon>Spermatophyta</taxon>
        <taxon>Magnoliopsida</taxon>
        <taxon>Liliopsida</taxon>
        <taxon>Poales</taxon>
        <taxon>Poaceae</taxon>
        <taxon>BOP clade</taxon>
        <taxon>Oryzoideae</taxon>
        <taxon>Oryzeae</taxon>
        <taxon>Oryzinae</taxon>
        <taxon>Oryza</taxon>
        <taxon>Oryza sativa</taxon>
    </lineage>
</organism>
<evidence type="ECO:0000313" key="3">
    <source>
        <dbReference type="Proteomes" id="UP000000763"/>
    </source>
</evidence>
<proteinExistence type="predicted"/>
<dbReference type="EMBL" id="AP005848">
    <property type="protein sequence ID" value="BAD16455.1"/>
    <property type="molecule type" value="Genomic_DNA"/>
</dbReference>
<name>Q6YUW5_ORYSJ</name>
<evidence type="ECO:0000313" key="2">
    <source>
        <dbReference type="EMBL" id="BAD16455.1"/>
    </source>
</evidence>
<reference evidence="3" key="1">
    <citation type="journal article" date="2005" name="Nature">
        <title>The map-based sequence of the rice genome.</title>
        <authorList>
            <consortium name="International rice genome sequencing project (IRGSP)"/>
            <person name="Matsumoto T."/>
            <person name="Wu J."/>
            <person name="Kanamori H."/>
            <person name="Katayose Y."/>
            <person name="Fujisawa M."/>
            <person name="Namiki N."/>
            <person name="Mizuno H."/>
            <person name="Yamamoto K."/>
            <person name="Antonio B.A."/>
            <person name="Baba T."/>
            <person name="Sakata K."/>
            <person name="Nagamura Y."/>
            <person name="Aoki H."/>
            <person name="Arikawa K."/>
            <person name="Arita K."/>
            <person name="Bito T."/>
            <person name="Chiden Y."/>
            <person name="Fujitsuka N."/>
            <person name="Fukunaka R."/>
            <person name="Hamada M."/>
            <person name="Harada C."/>
            <person name="Hayashi A."/>
            <person name="Hijishita S."/>
            <person name="Honda M."/>
            <person name="Hosokawa S."/>
            <person name="Ichikawa Y."/>
            <person name="Idonuma A."/>
            <person name="Iijima M."/>
            <person name="Ikeda M."/>
            <person name="Ikeno M."/>
            <person name="Ito K."/>
            <person name="Ito S."/>
            <person name="Ito T."/>
            <person name="Ito Y."/>
            <person name="Ito Y."/>
            <person name="Iwabuchi A."/>
            <person name="Kamiya K."/>
            <person name="Karasawa W."/>
            <person name="Kurita K."/>
            <person name="Katagiri S."/>
            <person name="Kikuta A."/>
            <person name="Kobayashi H."/>
            <person name="Kobayashi N."/>
            <person name="Machita K."/>
            <person name="Maehara T."/>
            <person name="Masukawa M."/>
            <person name="Mizubayashi T."/>
            <person name="Mukai Y."/>
            <person name="Nagasaki H."/>
            <person name="Nagata Y."/>
            <person name="Naito S."/>
            <person name="Nakashima M."/>
            <person name="Nakama Y."/>
            <person name="Nakamichi Y."/>
            <person name="Nakamura M."/>
            <person name="Meguro A."/>
            <person name="Negishi M."/>
            <person name="Ohta I."/>
            <person name="Ohta T."/>
            <person name="Okamoto M."/>
            <person name="Ono N."/>
            <person name="Saji S."/>
            <person name="Sakaguchi M."/>
            <person name="Sakai K."/>
            <person name="Shibata M."/>
            <person name="Shimokawa T."/>
            <person name="Song J."/>
            <person name="Takazaki Y."/>
            <person name="Terasawa K."/>
            <person name="Tsugane M."/>
            <person name="Tsuji K."/>
            <person name="Ueda S."/>
            <person name="Waki K."/>
            <person name="Yamagata H."/>
            <person name="Yamamoto M."/>
            <person name="Yamamoto S."/>
            <person name="Yamane H."/>
            <person name="Yoshiki S."/>
            <person name="Yoshihara R."/>
            <person name="Yukawa K."/>
            <person name="Zhong H."/>
            <person name="Yano M."/>
            <person name="Yuan Q."/>
            <person name="Ouyang S."/>
            <person name="Liu J."/>
            <person name="Jones K.M."/>
            <person name="Gansberger K."/>
            <person name="Moffat K."/>
            <person name="Hill J."/>
            <person name="Bera J."/>
            <person name="Fadrosh D."/>
            <person name="Jin S."/>
            <person name="Johri S."/>
            <person name="Kim M."/>
            <person name="Overton L."/>
            <person name="Reardon M."/>
            <person name="Tsitrin T."/>
            <person name="Vuong H."/>
            <person name="Weaver B."/>
            <person name="Ciecko A."/>
            <person name="Tallon L."/>
            <person name="Jackson J."/>
            <person name="Pai G."/>
            <person name="Aken S.V."/>
            <person name="Utterback T."/>
            <person name="Reidmuller S."/>
            <person name="Feldblyum T."/>
            <person name="Hsiao J."/>
            <person name="Zismann V."/>
            <person name="Iobst S."/>
            <person name="de Vazeille A.R."/>
            <person name="Buell C.R."/>
            <person name="Ying K."/>
            <person name="Li Y."/>
            <person name="Lu T."/>
            <person name="Huang Y."/>
            <person name="Zhao Q."/>
            <person name="Feng Q."/>
            <person name="Zhang L."/>
            <person name="Zhu J."/>
            <person name="Weng Q."/>
            <person name="Mu J."/>
            <person name="Lu Y."/>
            <person name="Fan D."/>
            <person name="Liu Y."/>
            <person name="Guan J."/>
            <person name="Zhang Y."/>
            <person name="Yu S."/>
            <person name="Liu X."/>
            <person name="Zhang Y."/>
            <person name="Hong G."/>
            <person name="Han B."/>
            <person name="Choisne N."/>
            <person name="Demange N."/>
            <person name="Orjeda G."/>
            <person name="Samain S."/>
            <person name="Cattolico L."/>
            <person name="Pelletier E."/>
            <person name="Couloux A."/>
            <person name="Segurens B."/>
            <person name="Wincker P."/>
            <person name="D'Hont A."/>
            <person name="Scarpelli C."/>
            <person name="Weissenbach J."/>
            <person name="Salanoubat M."/>
            <person name="Quetier F."/>
            <person name="Yu Y."/>
            <person name="Kim H.R."/>
            <person name="Rambo T."/>
            <person name="Currie J."/>
            <person name="Collura K."/>
            <person name="Luo M."/>
            <person name="Yang T."/>
            <person name="Ammiraju J.S.S."/>
            <person name="Engler F."/>
            <person name="Soderlund C."/>
            <person name="Wing R.A."/>
            <person name="Palmer L.E."/>
            <person name="de la Bastide M."/>
            <person name="Spiegel L."/>
            <person name="Nascimento L."/>
            <person name="Zutavern T."/>
            <person name="O'Shaughnessy A."/>
            <person name="Dike S."/>
            <person name="Dedhia N."/>
            <person name="Preston R."/>
            <person name="Balija V."/>
            <person name="McCombie W.R."/>
            <person name="Chow T."/>
            <person name="Chen H."/>
            <person name="Chung M."/>
            <person name="Chen C."/>
            <person name="Shaw J."/>
            <person name="Wu H."/>
            <person name="Hsiao K."/>
            <person name="Chao Y."/>
            <person name="Chu M."/>
            <person name="Cheng C."/>
            <person name="Hour A."/>
            <person name="Lee P."/>
            <person name="Lin S."/>
            <person name="Lin Y."/>
            <person name="Liou J."/>
            <person name="Liu S."/>
            <person name="Hsing Y."/>
            <person name="Raghuvanshi S."/>
            <person name="Mohanty A."/>
            <person name="Bharti A.K."/>
            <person name="Gaur A."/>
            <person name="Gupta V."/>
            <person name="Kumar D."/>
            <person name="Ravi V."/>
            <person name="Vij S."/>
            <person name="Kapur A."/>
            <person name="Khurana P."/>
            <person name="Khurana P."/>
            <person name="Khurana J.P."/>
            <person name="Tyagi A.K."/>
            <person name="Gaikwad K."/>
            <person name="Singh A."/>
            <person name="Dalal V."/>
            <person name="Srivastava S."/>
            <person name="Dixit A."/>
            <person name="Pal A.K."/>
            <person name="Ghazi I.A."/>
            <person name="Yadav M."/>
            <person name="Pandit A."/>
            <person name="Bhargava A."/>
            <person name="Sureshbabu K."/>
            <person name="Batra K."/>
            <person name="Sharma T.R."/>
            <person name="Mohapatra T."/>
            <person name="Singh N.K."/>
            <person name="Messing J."/>
            <person name="Nelson A.B."/>
            <person name="Fuks G."/>
            <person name="Kavchok S."/>
            <person name="Keizer G."/>
            <person name="Linton E."/>
            <person name="Llaca V."/>
            <person name="Song R."/>
            <person name="Tanyolac B."/>
            <person name="Young S."/>
            <person name="Ho-Il K."/>
            <person name="Hahn J.H."/>
            <person name="Sangsakoo G."/>
            <person name="Vanavichit A."/>
            <person name="de Mattos Luiz.A.T."/>
            <person name="Zimmer P.D."/>
            <person name="Malone G."/>
            <person name="Dellagostin O."/>
            <person name="de Oliveira A.C."/>
            <person name="Bevan M."/>
            <person name="Bancroft I."/>
            <person name="Minx P."/>
            <person name="Cordum H."/>
            <person name="Wilson R."/>
            <person name="Cheng Z."/>
            <person name="Jin W."/>
            <person name="Jiang J."/>
            <person name="Leong S.A."/>
            <person name="Iwama H."/>
            <person name="Gojobori T."/>
            <person name="Itoh T."/>
            <person name="Niimura Y."/>
            <person name="Fujii Y."/>
            <person name="Habara T."/>
            <person name="Sakai H."/>
            <person name="Sato Y."/>
            <person name="Wilson G."/>
            <person name="Kumar K."/>
            <person name="McCouch S."/>
            <person name="Juretic N."/>
            <person name="Hoen D."/>
            <person name="Wright S."/>
            <person name="Bruskiewich R."/>
            <person name="Bureau T."/>
            <person name="Miyao A."/>
            <person name="Hirochika H."/>
            <person name="Nishikawa T."/>
            <person name="Kadowaki K."/>
            <person name="Sugiura M."/>
            <person name="Burr B."/>
            <person name="Sasaki T."/>
        </authorList>
    </citation>
    <scope>NUCLEOTIDE SEQUENCE [LARGE SCALE GENOMIC DNA]</scope>
    <source>
        <strain evidence="3">cv. Nipponbare</strain>
    </source>
</reference>
<dbReference type="Proteomes" id="UP000000763">
    <property type="component" value="Chromosome 2"/>
</dbReference>
<sequence>MDRLAGEEKGTATEVKRSGRPHGGTRRRSAAGRMEELVVDPQPPAPLGSQGGRREAATENGRSRRGERKGAASIEEGWIWPSLSAVDAAAPCYAAAPRCRYHRCFGGGEEGWIWPPTAVVALMPLLPQCRVCAMEKGGKEREREIKSEKKILVRPTIGNMHCGVCG</sequence>
<feature type="region of interest" description="Disordered" evidence="1">
    <location>
        <begin position="1"/>
        <end position="72"/>
    </location>
</feature>
<feature type="compositionally biased region" description="Basic and acidic residues" evidence="1">
    <location>
        <begin position="1"/>
        <end position="17"/>
    </location>
</feature>
<protein>
    <submittedName>
        <fullName evidence="2">Uncharacterized protein</fullName>
    </submittedName>
</protein>
<dbReference type="AlphaFoldDB" id="Q6YUW5"/>